<feature type="compositionally biased region" description="Basic and acidic residues" evidence="1">
    <location>
        <begin position="27"/>
        <end position="44"/>
    </location>
</feature>
<feature type="domain" description="Nucleoporin POM152 Ig-like" evidence="3">
    <location>
        <begin position="898"/>
        <end position="988"/>
    </location>
</feature>
<feature type="compositionally biased region" description="Polar residues" evidence="1">
    <location>
        <begin position="166"/>
        <end position="179"/>
    </location>
</feature>
<dbReference type="STRING" id="133383.A0A1R0H1C6"/>
<protein>
    <submittedName>
        <fullName evidence="6">Nucleoporin</fullName>
    </submittedName>
</protein>
<evidence type="ECO:0000259" key="4">
    <source>
        <dbReference type="Pfam" id="PF24519"/>
    </source>
</evidence>
<name>A0A1R0H1C6_9FUNG</name>
<evidence type="ECO:0000259" key="2">
    <source>
        <dbReference type="Pfam" id="PF23664"/>
    </source>
</evidence>
<dbReference type="GO" id="GO:0006606">
    <property type="term" value="P:protein import into nucleus"/>
    <property type="evidence" value="ECO:0007669"/>
    <property type="project" value="TreeGrafter"/>
</dbReference>
<feature type="region of interest" description="Disordered" evidence="1">
    <location>
        <begin position="122"/>
        <end position="141"/>
    </location>
</feature>
<dbReference type="GO" id="GO:0006999">
    <property type="term" value="P:nuclear pore organization"/>
    <property type="evidence" value="ECO:0007669"/>
    <property type="project" value="TreeGrafter"/>
</dbReference>
<dbReference type="Pfam" id="PF24519">
    <property type="entry name" value="Ig-like_Pom152_1"/>
    <property type="match status" value="1"/>
</dbReference>
<feature type="region of interest" description="Disordered" evidence="1">
    <location>
        <begin position="15"/>
        <end position="53"/>
    </location>
</feature>
<feature type="domain" description="Nucleoporin POM152 first Ig-like" evidence="4">
    <location>
        <begin position="266"/>
        <end position="390"/>
    </location>
</feature>
<dbReference type="PANTHER" id="PTHR28206">
    <property type="entry name" value="NUCLEOPORIN POM152"/>
    <property type="match status" value="1"/>
</dbReference>
<comment type="caution">
    <text evidence="6">The sequence shown here is derived from an EMBL/GenBank/DDBJ whole genome shotgun (WGS) entry which is preliminary data.</text>
</comment>
<dbReference type="InterPro" id="IPR056541">
    <property type="entry name" value="Ig-like_POM152"/>
</dbReference>
<keyword evidence="7" id="KW-1185">Reference proteome</keyword>
<dbReference type="GO" id="GO:0070762">
    <property type="term" value="C:nuclear pore transmembrane ring"/>
    <property type="evidence" value="ECO:0007669"/>
    <property type="project" value="TreeGrafter"/>
</dbReference>
<reference evidence="6 7" key="1">
    <citation type="journal article" date="2016" name="Mol. Biol. Evol.">
        <title>Genome-Wide Survey of Gut Fungi (Harpellales) Reveals the First Horizontally Transferred Ubiquitin Gene from a Mosquito Host.</title>
        <authorList>
            <person name="Wang Y."/>
            <person name="White M.M."/>
            <person name="Kvist S."/>
            <person name="Moncalvo J.M."/>
        </authorList>
    </citation>
    <scope>NUCLEOTIDE SEQUENCE [LARGE SCALE GENOMIC DNA]</scope>
    <source>
        <strain evidence="6 7">ALG-7-W6</strain>
    </source>
</reference>
<dbReference type="PANTHER" id="PTHR28206:SF1">
    <property type="entry name" value="NUCLEOPORIN POM152"/>
    <property type="match status" value="1"/>
</dbReference>
<feature type="region of interest" description="Disordered" evidence="1">
    <location>
        <begin position="157"/>
        <end position="181"/>
    </location>
</feature>
<dbReference type="Proteomes" id="UP000187455">
    <property type="component" value="Unassembled WGS sequence"/>
</dbReference>
<dbReference type="Pfam" id="PF24527">
    <property type="entry name" value="Ig-like_Pom152_9"/>
    <property type="match status" value="1"/>
</dbReference>
<dbReference type="GO" id="GO:0017056">
    <property type="term" value="F:structural constituent of nuclear pore"/>
    <property type="evidence" value="ECO:0007669"/>
    <property type="project" value="InterPro"/>
</dbReference>
<dbReference type="InterPro" id="IPR056544">
    <property type="entry name" value="Ig_POM152"/>
</dbReference>
<dbReference type="OrthoDB" id="5529162at2759"/>
<evidence type="ECO:0000313" key="7">
    <source>
        <dbReference type="Proteomes" id="UP000187455"/>
    </source>
</evidence>
<feature type="region of interest" description="Disordered" evidence="1">
    <location>
        <begin position="79"/>
        <end position="104"/>
    </location>
</feature>
<dbReference type="Pfam" id="PF24312">
    <property type="entry name" value="Ig-like_POM152"/>
    <property type="match status" value="2"/>
</dbReference>
<feature type="domain" description="Nucleoporin POM152 immunoglobulin-like" evidence="2">
    <location>
        <begin position="700"/>
        <end position="801"/>
    </location>
</feature>
<gene>
    <name evidence="6" type="ORF">AYI68_g2926</name>
</gene>
<accession>A0A1R0H1C6</accession>
<evidence type="ECO:0000313" key="6">
    <source>
        <dbReference type="EMBL" id="OLY82943.1"/>
    </source>
</evidence>
<dbReference type="EMBL" id="LSSL01001163">
    <property type="protein sequence ID" value="OLY82943.1"/>
    <property type="molecule type" value="Genomic_DNA"/>
</dbReference>
<feature type="domain" description="Nucleoporin POM152 immunoglobulin-like" evidence="2">
    <location>
        <begin position="1008"/>
        <end position="1104"/>
    </location>
</feature>
<dbReference type="InterPro" id="IPR056542">
    <property type="entry name" value="Ig-like_POM152_1st"/>
</dbReference>
<proteinExistence type="predicted"/>
<evidence type="ECO:0000256" key="1">
    <source>
        <dbReference type="SAM" id="MobiDB-lite"/>
    </source>
</evidence>
<evidence type="ECO:0000259" key="3">
    <source>
        <dbReference type="Pfam" id="PF24312"/>
    </source>
</evidence>
<feature type="domain" description="Nucleoporin POM152 Ig-like" evidence="3">
    <location>
        <begin position="607"/>
        <end position="686"/>
    </location>
</feature>
<feature type="domain" description="Nucleoporin POM152 ninth Ig-like" evidence="5">
    <location>
        <begin position="1321"/>
        <end position="1386"/>
    </location>
</feature>
<dbReference type="InterPro" id="IPR037701">
    <property type="entry name" value="Pom152"/>
</dbReference>
<evidence type="ECO:0000259" key="5">
    <source>
        <dbReference type="Pfam" id="PF24527"/>
    </source>
</evidence>
<dbReference type="Pfam" id="PF23664">
    <property type="entry name" value="Ig_Pom152"/>
    <property type="match status" value="2"/>
</dbReference>
<sequence length="1505" mass="168494">MSWNYPKDSDFYLKKVGMQSSENPSKSFRDKNEEDKTTKIERNQKNHPFQIDSTENQYGEKLFDRLSFKTRKSLNPDILTSVGQSQGSKDIGAVHNGKDSQLHSNLLDSKFNNMKNRRATNFWSRNHPSDQPIDSKLNSKTASNTDSIFKKFIKKPNENFEPKAPSNLSENDPNKNSPQALEPLIPLDKIDGPSQRKYFLSLNNVFNMTLKASLSLMSTGIAKLIWVIPYAGPALLQDSDFLIEGYQDDGNNILGRHIVQVLPLSSARMNPQGDCFCINKISSHPSILSKFFNMGNASKNPAKYTEIYIPILLNGTDANTISYNYISLEDGIERNITQKINKRFVKNIERYKKPEGWVLSKFLLNVNKPGMYKLMSVQDSSGNLFKIINDEASNIINGRVIVVECPNGRLEWNKFSREHNKDTQKISSVKNNEIHICARDEEIRNKDEDFLDENTSLESNKDNLLEVVASGFEPLELMIIRSFNGREEVLSLDGIQPRKIDGVEDKPTKDEGWSQFKTNTLRYNIAESFISPGEYAYRLMHVRDACNHTRALYGTCNQNDGSFNCESPESAISNGKLLRIKVWARPRVKWTGSSASGITFKISHDKTRSDPIKLPFLVSGDGPWVLEYKISFFDSTIQNQKYSNSPSQIGFETKRITVEGNGNGFIEARKAGIYQLISISDSRCLGGKIDTSGITVLDTKPPQVSIISNAISSDQCIGEIGARIELSLVGEAPFTVYYRERMGSNISEKKISIPVNKHTLSLTPELAGVYFFEFYRVDDSNYPSGVKINDVVRQTVHPQPSVRVLGSDLMRSCLGQSVTIDIQLLGNGPWELIYSISRADGVKSTLTKVSTNETSSINIGPFELPGLHTVDLVEVSDSRRCRRKLNTRTSIMVREFGPSAEFICLQNGVKTLEGKDSFLPIKVSGDAPIDINYVWHGNMSNILRHHISKSDMMGNSHQINLRTDKLGTYELLSVYDYCSGTIGMNSRCSVSVEPKPRVWFVPSKLSSVEVPSMSSVCMTNSISTTIAEIKLEGRGPWKVSYMIQLWGGMEETGNPDKVSFHDSVVVGQGPSSIKLNSTSPGLYKYTLLQISDQLYEKMQDVENENLRPISIKQIVYPIPVGELVLYSPKGDVISRNGSTNHEVGIMGSNFKPGPVQLCIPRGSPLSSDSQWKKLYSEHAPKIKIHIKNRVGMKPPFNAWVKLSATNSPTKLIEIPNINPVEGGLDLDLSDSLIAQTGRFKLQLHKIMDSNGCTYSNSQLESKSIDAGVEIEYVEAPNIVPSNQHTNTNSNPLNGFGMDLEPIVIDKIEKNLNSNGLDTKAMNVCKGDILAFDIIGYQSWSVHYDYNGRIRKKRQNKSLVFKKLMDSSGTFSITKVCHEIENSCCGNVKDLNYIVHNLPSVKVSNGKSVHQNIRQGEKVEILIEFSGTPPFTFTWQRKSLVDSLPDTNDIGGSKRIVTGKILETHTVQNLMENSYNLLTSSEGVFQVTYIQDKYCHYPKSGQKSMQ</sequence>
<dbReference type="InterPro" id="IPR056543">
    <property type="entry name" value="Ig-like_POM152_9th"/>
</dbReference>
<organism evidence="6 7">
    <name type="scientific">Smittium mucronatum</name>
    <dbReference type="NCBI Taxonomy" id="133383"/>
    <lineage>
        <taxon>Eukaryota</taxon>
        <taxon>Fungi</taxon>
        <taxon>Fungi incertae sedis</taxon>
        <taxon>Zoopagomycota</taxon>
        <taxon>Kickxellomycotina</taxon>
        <taxon>Harpellomycetes</taxon>
        <taxon>Harpellales</taxon>
        <taxon>Legeriomycetaceae</taxon>
        <taxon>Smittium</taxon>
    </lineage>
</organism>